<dbReference type="GO" id="GO:0016651">
    <property type="term" value="F:oxidoreductase activity, acting on NAD(P)H"/>
    <property type="evidence" value="ECO:0007669"/>
    <property type="project" value="InterPro"/>
</dbReference>
<evidence type="ECO:0000313" key="4">
    <source>
        <dbReference type="EMBL" id="TMJ10121.1"/>
    </source>
</evidence>
<dbReference type="Proteomes" id="UP000318661">
    <property type="component" value="Unassembled WGS sequence"/>
</dbReference>
<keyword evidence="1" id="KW-0560">Oxidoreductase</keyword>
<dbReference type="GO" id="GO:0070967">
    <property type="term" value="F:coenzyme F420 binding"/>
    <property type="evidence" value="ECO:0007669"/>
    <property type="project" value="InterPro"/>
</dbReference>
<evidence type="ECO:0000256" key="2">
    <source>
        <dbReference type="SAM" id="MobiDB-lite"/>
    </source>
</evidence>
<dbReference type="SUPFAM" id="SSF51735">
    <property type="entry name" value="NAD(P)-binding Rossmann-fold domains"/>
    <property type="match status" value="1"/>
</dbReference>
<dbReference type="EMBL" id="VBAJ01000022">
    <property type="protein sequence ID" value="TMJ10121.1"/>
    <property type="molecule type" value="Genomic_DNA"/>
</dbReference>
<gene>
    <name evidence="4" type="primary">npdG</name>
    <name evidence="4" type="ORF">E6G99_01555</name>
</gene>
<dbReference type="GO" id="GO:0050661">
    <property type="term" value="F:NADP binding"/>
    <property type="evidence" value="ECO:0007669"/>
    <property type="project" value="InterPro"/>
</dbReference>
<dbReference type="GO" id="GO:0006740">
    <property type="term" value="P:NADPH regeneration"/>
    <property type="evidence" value="ECO:0007669"/>
    <property type="project" value="InterPro"/>
</dbReference>
<dbReference type="NCBIfam" id="TIGR01915">
    <property type="entry name" value="npdG"/>
    <property type="match status" value="1"/>
</dbReference>
<dbReference type="InterPro" id="IPR051267">
    <property type="entry name" value="STEAP_metalloreductase"/>
</dbReference>
<proteinExistence type="predicted"/>
<dbReference type="PANTHER" id="PTHR14239">
    <property type="entry name" value="DUDULIN-RELATED"/>
    <property type="match status" value="1"/>
</dbReference>
<organism evidence="4 5">
    <name type="scientific">Candidatus Segetimicrobium genomatis</name>
    <dbReference type="NCBI Taxonomy" id="2569760"/>
    <lineage>
        <taxon>Bacteria</taxon>
        <taxon>Bacillati</taxon>
        <taxon>Candidatus Sysuimicrobiota</taxon>
        <taxon>Candidatus Sysuimicrobiia</taxon>
        <taxon>Candidatus Sysuimicrobiales</taxon>
        <taxon>Candidatus Segetimicrobiaceae</taxon>
        <taxon>Candidatus Segetimicrobium</taxon>
    </lineage>
</organism>
<protein>
    <submittedName>
        <fullName evidence="4">NADPH-dependent F420 reductase</fullName>
    </submittedName>
</protein>
<feature type="domain" description="Pyrroline-5-carboxylate reductase catalytic N-terminal" evidence="3">
    <location>
        <begin position="30"/>
        <end position="122"/>
    </location>
</feature>
<dbReference type="InterPro" id="IPR028939">
    <property type="entry name" value="P5C_Rdtase_cat_N"/>
</dbReference>
<sequence length="246" mass="25727">MAWRLPVRSPVAGSSESGSRRPEPDGFSGRVAIIGGTGRLGLGLARRLQAAAVDIVLGSRDPARAETAARSMGLAAQAGRGNVAAAEAAEVIVITVPSEAHTQILSAIAEATAGKVVVDTTVSFTESALRFHSGRPERSRTGAAVSAAEEASRLLPRARVVAGFHTVSAPMLADLARPPHGDVLLCGDDEGAKESVAHLVRAIRMRPVDAGPLAHARILEQLPRVLVTINKRYRRRDLGIQIAGLD</sequence>
<dbReference type="InterPro" id="IPR036291">
    <property type="entry name" value="NAD(P)-bd_dom_sf"/>
</dbReference>
<reference evidence="4 5" key="1">
    <citation type="journal article" date="2019" name="Nat. Microbiol.">
        <title>Mediterranean grassland soil C-N compound turnover is dependent on rainfall and depth, and is mediated by genomically divergent microorganisms.</title>
        <authorList>
            <person name="Diamond S."/>
            <person name="Andeer P.F."/>
            <person name="Li Z."/>
            <person name="Crits-Christoph A."/>
            <person name="Burstein D."/>
            <person name="Anantharaman K."/>
            <person name="Lane K.R."/>
            <person name="Thomas B.C."/>
            <person name="Pan C."/>
            <person name="Northen T.R."/>
            <person name="Banfield J.F."/>
        </authorList>
    </citation>
    <scope>NUCLEOTIDE SEQUENCE [LARGE SCALE GENOMIC DNA]</scope>
    <source>
        <strain evidence="4">NP_2</strain>
    </source>
</reference>
<evidence type="ECO:0000313" key="5">
    <source>
        <dbReference type="Proteomes" id="UP000318661"/>
    </source>
</evidence>
<feature type="region of interest" description="Disordered" evidence="2">
    <location>
        <begin position="1"/>
        <end position="27"/>
    </location>
</feature>
<dbReference type="AlphaFoldDB" id="A0A537LQ33"/>
<dbReference type="Gene3D" id="3.40.50.720">
    <property type="entry name" value="NAD(P)-binding Rossmann-like Domain"/>
    <property type="match status" value="1"/>
</dbReference>
<dbReference type="InterPro" id="IPR010185">
    <property type="entry name" value="NpdG"/>
</dbReference>
<evidence type="ECO:0000256" key="1">
    <source>
        <dbReference type="ARBA" id="ARBA00023002"/>
    </source>
</evidence>
<comment type="caution">
    <text evidence="4">The sequence shown here is derived from an EMBL/GenBank/DDBJ whole genome shotgun (WGS) entry which is preliminary data.</text>
</comment>
<evidence type="ECO:0000259" key="3">
    <source>
        <dbReference type="Pfam" id="PF03807"/>
    </source>
</evidence>
<dbReference type="Pfam" id="PF03807">
    <property type="entry name" value="F420_oxidored"/>
    <property type="match status" value="1"/>
</dbReference>
<accession>A0A537LQ33</accession>
<name>A0A537LQ33_9BACT</name>